<accession>A0AAD6HCC7</accession>
<dbReference type="Proteomes" id="UP001215712">
    <property type="component" value="Unassembled WGS sequence"/>
</dbReference>
<dbReference type="AlphaFoldDB" id="A0AAD6HCC7"/>
<organism evidence="3 4">
    <name type="scientific">Penicillium malachiteum</name>
    <dbReference type="NCBI Taxonomy" id="1324776"/>
    <lineage>
        <taxon>Eukaryota</taxon>
        <taxon>Fungi</taxon>
        <taxon>Dikarya</taxon>
        <taxon>Ascomycota</taxon>
        <taxon>Pezizomycotina</taxon>
        <taxon>Eurotiomycetes</taxon>
        <taxon>Eurotiomycetidae</taxon>
        <taxon>Eurotiales</taxon>
        <taxon>Aspergillaceae</taxon>
        <taxon>Penicillium</taxon>
    </lineage>
</organism>
<keyword evidence="4" id="KW-1185">Reference proteome</keyword>
<keyword evidence="2" id="KW-1133">Transmembrane helix</keyword>
<evidence type="ECO:0000313" key="4">
    <source>
        <dbReference type="Proteomes" id="UP001215712"/>
    </source>
</evidence>
<evidence type="ECO:0000256" key="1">
    <source>
        <dbReference type="SAM" id="MobiDB-lite"/>
    </source>
</evidence>
<feature type="transmembrane region" description="Helical" evidence="2">
    <location>
        <begin position="81"/>
        <end position="101"/>
    </location>
</feature>
<feature type="compositionally biased region" description="Polar residues" evidence="1">
    <location>
        <begin position="12"/>
        <end position="22"/>
    </location>
</feature>
<keyword evidence="2" id="KW-0812">Transmembrane</keyword>
<dbReference type="InterPro" id="IPR033459">
    <property type="entry name" value="AveC-like"/>
</dbReference>
<protein>
    <submittedName>
        <fullName evidence="3">Uncharacterized protein</fullName>
    </submittedName>
</protein>
<evidence type="ECO:0000256" key="2">
    <source>
        <dbReference type="SAM" id="Phobius"/>
    </source>
</evidence>
<feature type="compositionally biased region" description="Acidic residues" evidence="1">
    <location>
        <begin position="1"/>
        <end position="11"/>
    </location>
</feature>
<name>A0AAD6HCC7_9EURO</name>
<proteinExistence type="predicted"/>
<feature type="region of interest" description="Disordered" evidence="1">
    <location>
        <begin position="1"/>
        <end position="22"/>
    </location>
</feature>
<comment type="caution">
    <text evidence="3">The sequence shown here is derived from an EMBL/GenBank/DDBJ whole genome shotgun (WGS) entry which is preliminary data.</text>
</comment>
<gene>
    <name evidence="3" type="ORF">N7493_011445</name>
</gene>
<feature type="transmembrane region" description="Helical" evidence="2">
    <location>
        <begin position="40"/>
        <end position="60"/>
    </location>
</feature>
<sequence>MPYYDDPEPQNDENTPLISSDTNGQKFVGLSPKTSYASGWAAFGVAWTVVSIQAFLRWFVSEDFHPAPLVDGPDTLARWRFVMLRLVEIISTAVLFGFFWYCVVVPLRTPQPGPDGIARRGLSLDGKFVLGGLAAWVSDGFLNSQQYIFAWNAHNVNMGVWTRFLPFHREGGPHGYAESLVWGPPMYVYFCAGVAIVSCKCLQPLRRRWPNISNMNLLIITWCGEFLFDFVVENSIICLSHAYAFPNTYAPLTLWAGETEQLPLYESICVATLGSFFTQMRLRSLDDPCGLSPVEHGFDAWPRPLQSPVRAFAVIGFCALSTICVYHLPINWLGIIGTSRGKLPSYMLPGSGIESMYPC</sequence>
<keyword evidence="2" id="KW-0472">Membrane</keyword>
<evidence type="ECO:0000313" key="3">
    <source>
        <dbReference type="EMBL" id="KAJ5704307.1"/>
    </source>
</evidence>
<feature type="transmembrane region" description="Helical" evidence="2">
    <location>
        <begin position="186"/>
        <end position="205"/>
    </location>
</feature>
<dbReference type="EMBL" id="JAQJAN010000020">
    <property type="protein sequence ID" value="KAJ5704307.1"/>
    <property type="molecule type" value="Genomic_DNA"/>
</dbReference>
<feature type="transmembrane region" description="Helical" evidence="2">
    <location>
        <begin position="217"/>
        <end position="244"/>
    </location>
</feature>
<reference evidence="3" key="1">
    <citation type="journal article" date="2023" name="IMA Fungus">
        <title>Comparative genomic study of the Penicillium genus elucidates a diverse pangenome and 15 lateral gene transfer events.</title>
        <authorList>
            <person name="Petersen C."/>
            <person name="Sorensen T."/>
            <person name="Nielsen M.R."/>
            <person name="Sondergaard T.E."/>
            <person name="Sorensen J.L."/>
            <person name="Fitzpatrick D.A."/>
            <person name="Frisvad J.C."/>
            <person name="Nielsen K.L."/>
        </authorList>
    </citation>
    <scope>NUCLEOTIDE SEQUENCE</scope>
    <source>
        <strain evidence="3">IBT 17514</strain>
    </source>
</reference>
<dbReference type="Pfam" id="PF17198">
    <property type="entry name" value="AveC_like"/>
    <property type="match status" value="1"/>
</dbReference>
<feature type="transmembrane region" description="Helical" evidence="2">
    <location>
        <begin position="311"/>
        <end position="333"/>
    </location>
</feature>
<reference evidence="3" key="2">
    <citation type="submission" date="2023-01" db="EMBL/GenBank/DDBJ databases">
        <authorList>
            <person name="Petersen C."/>
        </authorList>
    </citation>
    <scope>NUCLEOTIDE SEQUENCE</scope>
    <source>
        <strain evidence="3">IBT 17514</strain>
    </source>
</reference>